<evidence type="ECO:0000256" key="7">
    <source>
        <dbReference type="ARBA" id="ARBA00023180"/>
    </source>
</evidence>
<evidence type="ECO:0000256" key="4">
    <source>
        <dbReference type="ARBA" id="ARBA00022525"/>
    </source>
</evidence>
<dbReference type="InterPro" id="IPR014710">
    <property type="entry name" value="RmlC-like_jellyroll"/>
</dbReference>
<sequence>MSLVTAVLRPTQHRRRSSHPRSTGSRRRLLRAVRPHVAGLLVVGNTLSGVSRQDNNRLFSRVLYRGDAFVFPIGMIHYHVNIGKTNAVTFSAGGSQNPGYISVADSVFGSNPFINPNVLAGAFKLGVNTVKRLQTQFPDDNIVT</sequence>
<evidence type="ECO:0000256" key="6">
    <source>
        <dbReference type="ARBA" id="ARBA00022729"/>
    </source>
</evidence>
<dbReference type="SUPFAM" id="SSF51182">
    <property type="entry name" value="RmlC-like cupins"/>
    <property type="match status" value="1"/>
</dbReference>
<keyword evidence="6" id="KW-0732">Signal</keyword>
<keyword evidence="4 10" id="KW-0964">Secreted</keyword>
<keyword evidence="7" id="KW-0325">Glycoprotein</keyword>
<organism evidence="13 14">
    <name type="scientific">Cardamine amara subsp. amara</name>
    <dbReference type="NCBI Taxonomy" id="228776"/>
    <lineage>
        <taxon>Eukaryota</taxon>
        <taxon>Viridiplantae</taxon>
        <taxon>Streptophyta</taxon>
        <taxon>Embryophyta</taxon>
        <taxon>Tracheophyta</taxon>
        <taxon>Spermatophyta</taxon>
        <taxon>Magnoliopsida</taxon>
        <taxon>eudicotyledons</taxon>
        <taxon>Gunneridae</taxon>
        <taxon>Pentapetalae</taxon>
        <taxon>rosids</taxon>
        <taxon>malvids</taxon>
        <taxon>Brassicales</taxon>
        <taxon>Brassicaceae</taxon>
        <taxon>Cardamineae</taxon>
        <taxon>Cardamine</taxon>
    </lineage>
</organism>
<dbReference type="Pfam" id="PF00190">
    <property type="entry name" value="Cupin_1"/>
    <property type="match status" value="1"/>
</dbReference>
<dbReference type="EMBL" id="JBANAX010000379">
    <property type="protein sequence ID" value="KAL1211582.1"/>
    <property type="molecule type" value="Genomic_DNA"/>
</dbReference>
<proteinExistence type="inferred from homology"/>
<dbReference type="InterPro" id="IPR006045">
    <property type="entry name" value="Cupin_1"/>
</dbReference>
<feature type="compositionally biased region" description="Basic residues" evidence="11">
    <location>
        <begin position="11"/>
        <end position="27"/>
    </location>
</feature>
<comment type="similarity">
    <text evidence="2 10">Belongs to the germin family.</text>
</comment>
<evidence type="ECO:0000256" key="5">
    <source>
        <dbReference type="ARBA" id="ARBA00022723"/>
    </source>
</evidence>
<protein>
    <recommendedName>
        <fullName evidence="10">Germin-like protein</fullName>
    </recommendedName>
</protein>
<feature type="binding site" evidence="9">
    <location>
        <position position="77"/>
    </location>
    <ligand>
        <name>Mn(2+)</name>
        <dbReference type="ChEBI" id="CHEBI:29035"/>
    </ligand>
</feature>
<evidence type="ECO:0000256" key="10">
    <source>
        <dbReference type="RuleBase" id="RU366015"/>
    </source>
</evidence>
<keyword evidence="3 10" id="KW-0052">Apoplast</keyword>
<evidence type="ECO:0000256" key="11">
    <source>
        <dbReference type="SAM" id="MobiDB-lite"/>
    </source>
</evidence>
<dbReference type="PANTHER" id="PTHR31238">
    <property type="entry name" value="GERMIN-LIKE PROTEIN SUBFAMILY 3 MEMBER 3"/>
    <property type="match status" value="1"/>
</dbReference>
<dbReference type="Proteomes" id="UP001558713">
    <property type="component" value="Unassembled WGS sequence"/>
</dbReference>
<dbReference type="InterPro" id="IPR011051">
    <property type="entry name" value="RmlC_Cupin_sf"/>
</dbReference>
<dbReference type="GO" id="GO:0048046">
    <property type="term" value="C:apoplast"/>
    <property type="evidence" value="ECO:0007669"/>
    <property type="project" value="UniProtKB-SubCell"/>
</dbReference>
<comment type="subcellular location">
    <subcellularLocation>
        <location evidence="1 10">Secreted</location>
        <location evidence="1 10">Extracellular space</location>
        <location evidence="1 10">Apoplast</location>
    </subcellularLocation>
</comment>
<evidence type="ECO:0000256" key="3">
    <source>
        <dbReference type="ARBA" id="ARBA00022523"/>
    </source>
</evidence>
<feature type="region of interest" description="Disordered" evidence="11">
    <location>
        <begin position="1"/>
        <end position="27"/>
    </location>
</feature>
<evidence type="ECO:0000313" key="13">
    <source>
        <dbReference type="EMBL" id="KAL1211582.1"/>
    </source>
</evidence>
<dbReference type="Gene3D" id="2.60.120.10">
    <property type="entry name" value="Jelly Rolls"/>
    <property type="match status" value="1"/>
</dbReference>
<gene>
    <name evidence="13" type="ORF">V5N11_023589</name>
</gene>
<evidence type="ECO:0000313" key="14">
    <source>
        <dbReference type="Proteomes" id="UP001558713"/>
    </source>
</evidence>
<evidence type="ECO:0000256" key="8">
    <source>
        <dbReference type="ARBA" id="ARBA00023211"/>
    </source>
</evidence>
<name>A0ABD1AYI3_CARAN</name>
<reference evidence="13 14" key="1">
    <citation type="submission" date="2024-04" db="EMBL/GenBank/DDBJ databases">
        <title>Genome assembly C_amara_ONT_v2.</title>
        <authorList>
            <person name="Yant L."/>
            <person name="Moore C."/>
            <person name="Slenker M."/>
        </authorList>
    </citation>
    <scope>NUCLEOTIDE SEQUENCE [LARGE SCALE GENOMIC DNA]</scope>
    <source>
        <tissue evidence="13">Leaf</tissue>
    </source>
</reference>
<evidence type="ECO:0000259" key="12">
    <source>
        <dbReference type="Pfam" id="PF00190"/>
    </source>
</evidence>
<dbReference type="AlphaFoldDB" id="A0ABD1AYI3"/>
<evidence type="ECO:0000256" key="9">
    <source>
        <dbReference type="PIRSR" id="PIRSR601929-2"/>
    </source>
</evidence>
<comment type="caution">
    <text evidence="13">The sequence shown here is derived from an EMBL/GenBank/DDBJ whole genome shotgun (WGS) entry which is preliminary data.</text>
</comment>
<keyword evidence="5 9" id="KW-0479">Metal-binding</keyword>
<dbReference type="InterPro" id="IPR001929">
    <property type="entry name" value="Germin"/>
</dbReference>
<keyword evidence="14" id="KW-1185">Reference proteome</keyword>
<dbReference type="PRINTS" id="PR00325">
    <property type="entry name" value="GERMIN"/>
</dbReference>
<feature type="domain" description="Cupin type-1" evidence="12">
    <location>
        <begin position="42"/>
        <end position="131"/>
    </location>
</feature>
<keyword evidence="8 9" id="KW-0464">Manganese</keyword>
<dbReference type="GO" id="GO:0030145">
    <property type="term" value="F:manganese ion binding"/>
    <property type="evidence" value="ECO:0007669"/>
    <property type="project" value="UniProtKB-UniRule"/>
</dbReference>
<evidence type="ECO:0000256" key="2">
    <source>
        <dbReference type="ARBA" id="ARBA00007456"/>
    </source>
</evidence>
<accession>A0ABD1AYI3</accession>
<evidence type="ECO:0000256" key="1">
    <source>
        <dbReference type="ARBA" id="ARBA00004271"/>
    </source>
</evidence>